<dbReference type="InterPro" id="IPR003343">
    <property type="entry name" value="Big_2"/>
</dbReference>
<keyword evidence="1" id="KW-0732">Signal</keyword>
<dbReference type="RefSeq" id="WP_216064888.1">
    <property type="nucleotide sequence ID" value="NZ_JAHKPP010000036.1"/>
</dbReference>
<feature type="signal peptide" evidence="1">
    <location>
        <begin position="1"/>
        <end position="20"/>
    </location>
</feature>
<evidence type="ECO:0000313" key="3">
    <source>
        <dbReference type="EMBL" id="MDO6422563.1"/>
    </source>
</evidence>
<evidence type="ECO:0000256" key="1">
    <source>
        <dbReference type="SAM" id="SignalP"/>
    </source>
</evidence>
<gene>
    <name evidence="3" type="ORF">Q4521_08770</name>
</gene>
<dbReference type="Proteomes" id="UP001169760">
    <property type="component" value="Unassembled WGS sequence"/>
</dbReference>
<dbReference type="PROSITE" id="PS51257">
    <property type="entry name" value="PROKAR_LIPOPROTEIN"/>
    <property type="match status" value="1"/>
</dbReference>
<protein>
    <submittedName>
        <fullName evidence="3">Ig-like domain-containing protein</fullName>
    </submittedName>
</protein>
<evidence type="ECO:0000259" key="2">
    <source>
        <dbReference type="Pfam" id="PF02368"/>
    </source>
</evidence>
<dbReference type="Pfam" id="PF02368">
    <property type="entry name" value="Big_2"/>
    <property type="match status" value="1"/>
</dbReference>
<comment type="caution">
    <text evidence="3">The sequence shown here is derived from an EMBL/GenBank/DDBJ whole genome shotgun (WGS) entry which is preliminary data.</text>
</comment>
<name>A0AAW7X7U2_9GAMM</name>
<dbReference type="AlphaFoldDB" id="A0AAW7X7U2"/>
<organism evidence="3 4">
    <name type="scientific">Saccharophagus degradans</name>
    <dbReference type="NCBI Taxonomy" id="86304"/>
    <lineage>
        <taxon>Bacteria</taxon>
        <taxon>Pseudomonadati</taxon>
        <taxon>Pseudomonadota</taxon>
        <taxon>Gammaproteobacteria</taxon>
        <taxon>Cellvibrionales</taxon>
        <taxon>Cellvibrionaceae</taxon>
        <taxon>Saccharophagus</taxon>
    </lineage>
</organism>
<feature type="chain" id="PRO_5043790438" evidence="1">
    <location>
        <begin position="21"/>
        <end position="597"/>
    </location>
</feature>
<proteinExistence type="predicted"/>
<reference evidence="3" key="1">
    <citation type="submission" date="2023-07" db="EMBL/GenBank/DDBJ databases">
        <title>Genome content predicts the carbon catabolic preferences of heterotrophic bacteria.</title>
        <authorList>
            <person name="Gralka M."/>
        </authorList>
    </citation>
    <scope>NUCLEOTIDE SEQUENCE</scope>
    <source>
        <strain evidence="3">I3M17_2</strain>
    </source>
</reference>
<accession>A0AAW7X7U2</accession>
<sequence length="597" mass="62824">MKMNLLYKSVALAGVASVLAACGGPGEGYDAGLKTDSEITFASADLTKTYNEADAGSDNKIRINLLEGGTVDGQSLEEFDGLINIINFSFEGLDPENGGVEIPRVERRTPFSIVGHDLVIDMSYGETGMGHVLRENCNDVENPEYPDTATFVISYTVDNGYPANSETDPETGSPIITYPGDRTLTLTLNAMDDVTTGIDGPEDFSLQKGASKQLGATRVQPYACDAPLLEYSSADETIATVDAEGVVTGVEGGTTTITVTHPATGISEDFDVTVSVEFALTLTNADATKTVPQCTNAGVYVEPTAAAGSTLSGEYTYDWTVTATNTNGSMSLLGAVSDGGYGSLAIINAATIADTASVTVGLAEGDTGTTDIDAVMDASTNLSVGSNFACVSTNPDGGNISMDNRFESIAFWNPIVGTANGVDQATGDDAFGSSMRFTTATDNSVVGAVLVRWAKGPSSDNPFSAYYGVNNSGHGTKLKAGLWVKLDTAKAGVTAHFNLAPWLDSRHPAGEDKGYLVMNQYGPDFTAELANTTEWQFVEFTDRNWTEDTSDDSEIYTIPTTWANDGANWSEVLPLIYVRGLAAGESVLVDDLSVVEQ</sequence>
<dbReference type="EMBL" id="JAUOPB010000006">
    <property type="protein sequence ID" value="MDO6422563.1"/>
    <property type="molecule type" value="Genomic_DNA"/>
</dbReference>
<feature type="domain" description="BIG2" evidence="2">
    <location>
        <begin position="201"/>
        <end position="261"/>
    </location>
</feature>
<evidence type="ECO:0000313" key="4">
    <source>
        <dbReference type="Proteomes" id="UP001169760"/>
    </source>
</evidence>